<dbReference type="EMBL" id="AAHPHN010000099">
    <property type="protein sequence ID" value="EBY8645285.1"/>
    <property type="molecule type" value="Genomic_DNA"/>
</dbReference>
<keyword evidence="1" id="KW-0732">Signal</keyword>
<dbReference type="AlphaFoldDB" id="A0A3Y9C5Y3"/>
<evidence type="ECO:0000313" key="2">
    <source>
        <dbReference type="EMBL" id="EAB8479369.1"/>
    </source>
</evidence>
<protein>
    <recommendedName>
        <fullName evidence="4">Fimbrial protein</fullName>
    </recommendedName>
</protein>
<feature type="signal peptide" evidence="1">
    <location>
        <begin position="1"/>
        <end position="21"/>
    </location>
</feature>
<feature type="chain" id="PRO_5040594635" description="Fimbrial protein" evidence="1">
    <location>
        <begin position="22"/>
        <end position="163"/>
    </location>
</feature>
<name>A0A3Y9C5Y3_SALEB</name>
<evidence type="ECO:0000256" key="1">
    <source>
        <dbReference type="SAM" id="SignalP"/>
    </source>
</evidence>
<sequence>MKKLIIAAGIAAAVASFGASAKDYTSYASVNTVVTGESGFQITATDGANVDVSGFKAAGVKLGSFSVKAPAGASSFKLSDIHAHDYPQGYVVKIAATAPASGTCVATVGSAGVANLAENATECSITDVGTDAVTLDVTNNATFDDTVNPGTKTLTVKFTSTVE</sequence>
<reference evidence="2" key="1">
    <citation type="submission" date="2018-08" db="EMBL/GenBank/DDBJ databases">
        <authorList>
            <person name="Ashton P.M."/>
            <person name="Dallman T."/>
            <person name="Nair S."/>
            <person name="De Pinna E."/>
            <person name="Peters T."/>
            <person name="Grant K."/>
        </authorList>
    </citation>
    <scope>NUCLEOTIDE SEQUENCE [LARGE SCALE GENOMIC DNA]</scope>
    <source>
        <strain evidence="3">140692</strain>
        <strain evidence="2">43913</strain>
    </source>
</reference>
<proteinExistence type="predicted"/>
<accession>A0A3Y9C5Y3</accession>
<evidence type="ECO:0000313" key="3">
    <source>
        <dbReference type="EMBL" id="EBY8645285.1"/>
    </source>
</evidence>
<gene>
    <name evidence="2" type="ORF">AU894_24940</name>
    <name evidence="3" type="ORF">D6S17_27940</name>
</gene>
<evidence type="ECO:0008006" key="4">
    <source>
        <dbReference type="Google" id="ProtNLM"/>
    </source>
</evidence>
<comment type="caution">
    <text evidence="2">The sequence shown here is derived from an EMBL/GenBank/DDBJ whole genome shotgun (WGS) entry which is preliminary data.</text>
</comment>
<dbReference type="Proteomes" id="UP000839644">
    <property type="component" value="Unassembled WGS sequence"/>
</dbReference>
<dbReference type="EMBL" id="AAAFYZ010000098">
    <property type="protein sequence ID" value="EAB8479369.1"/>
    <property type="molecule type" value="Genomic_DNA"/>
</dbReference>
<organism evidence="2">
    <name type="scientific">Salmonella enterica subsp. enterica serovar Java</name>
    <dbReference type="NCBI Taxonomy" id="224729"/>
    <lineage>
        <taxon>Bacteria</taxon>
        <taxon>Pseudomonadati</taxon>
        <taxon>Pseudomonadota</taxon>
        <taxon>Gammaproteobacteria</taxon>
        <taxon>Enterobacterales</taxon>
        <taxon>Enterobacteriaceae</taxon>
        <taxon>Salmonella</taxon>
    </lineage>
</organism>